<evidence type="ECO:0000256" key="1">
    <source>
        <dbReference type="ARBA" id="ARBA00009986"/>
    </source>
</evidence>
<dbReference type="EC" id="1.2.1.85" evidence="7"/>
<proteinExistence type="inferred from homology"/>
<dbReference type="Gene3D" id="3.40.309.10">
    <property type="entry name" value="Aldehyde Dehydrogenase, Chain A, domain 2"/>
    <property type="match status" value="1"/>
</dbReference>
<evidence type="ECO:0000256" key="2">
    <source>
        <dbReference type="ARBA" id="ARBA00023002"/>
    </source>
</evidence>
<evidence type="ECO:0000313" key="7">
    <source>
        <dbReference type="EMBL" id="QUW02899.1"/>
    </source>
</evidence>
<dbReference type="PANTHER" id="PTHR43720:SF2">
    <property type="entry name" value="2-AMINOMUCONIC SEMIALDEHYDE DEHYDROGENASE"/>
    <property type="match status" value="1"/>
</dbReference>
<dbReference type="GO" id="GO:0016491">
    <property type="term" value="F:oxidoreductase activity"/>
    <property type="evidence" value="ECO:0007669"/>
    <property type="project" value="UniProtKB-KW"/>
</dbReference>
<evidence type="ECO:0000256" key="3">
    <source>
        <dbReference type="ARBA" id="ARBA00023027"/>
    </source>
</evidence>
<dbReference type="EMBL" id="CP072648">
    <property type="protein sequence ID" value="QUW02899.1"/>
    <property type="molecule type" value="Genomic_DNA"/>
</dbReference>
<dbReference type="InterPro" id="IPR016163">
    <property type="entry name" value="Ald_DH_C"/>
</dbReference>
<feature type="active site" evidence="4">
    <location>
        <position position="254"/>
    </location>
</feature>
<sequence>MLIQRKLFIAGRFQNASNRATFPAYNPATGEVNAAVALATPDDCDAAVAAAKAAWRGWNKLPVAERAQRLRQVADGIEARFDDFLAAEVADTGKPYGLARALDIPRAAANFRIFADLAIGLGTECFETVTDDGAGALNYGLRRPLGVVGVICPWNLPLLLLTWKVAPALVMGNAVVVKPSEETPSTATLLGEVMTDAGILPGVYNVVHGFGPNSTGEWLVAHPDVTAITFTGETRTGQSIMRTAAARTKRLSFELGGKNAAIVFADADFDRAVSGVARSSFLNGGQVCLCSERVYVERPIFERFVTALADEARQWRPGPPEDETTRLGPLISAAHREKVLGYYAAARAAGAEVHAGGGCPALAAPYDQGYFVEPTVWTGLPEQSPCLVEEIFGPVCHVTPFDDEEEVLALANAGDYGLCAAVWTRDGARAHRLAHALEVGVVWINSWFVRDLRTPFGGMKLSGIGREGGRHSLDFYAEIKNVCVKL</sequence>
<organism evidence="7 8">
    <name type="scientific">Chloracidobacterium validum</name>
    <dbReference type="NCBI Taxonomy" id="2821543"/>
    <lineage>
        <taxon>Bacteria</taxon>
        <taxon>Pseudomonadati</taxon>
        <taxon>Acidobacteriota</taxon>
        <taxon>Terriglobia</taxon>
        <taxon>Terriglobales</taxon>
        <taxon>Acidobacteriaceae</taxon>
        <taxon>Chloracidobacterium</taxon>
    </lineage>
</organism>
<dbReference type="InterPro" id="IPR017628">
    <property type="entry name" value="OHmuconic_semiald_DH"/>
</dbReference>
<evidence type="ECO:0000313" key="8">
    <source>
        <dbReference type="Proteomes" id="UP000676506"/>
    </source>
</evidence>
<dbReference type="InterPro" id="IPR016162">
    <property type="entry name" value="Ald_DH_N"/>
</dbReference>
<protein>
    <submittedName>
        <fullName evidence="7">2-hydroxymuconic semialdehyde dehydrogenase</fullName>
        <ecNumber evidence="7">1.2.1.85</ecNumber>
    </submittedName>
</protein>
<evidence type="ECO:0000256" key="4">
    <source>
        <dbReference type="PROSITE-ProRule" id="PRU10007"/>
    </source>
</evidence>
<evidence type="ECO:0000256" key="5">
    <source>
        <dbReference type="RuleBase" id="RU003345"/>
    </source>
</evidence>
<dbReference type="SUPFAM" id="SSF53720">
    <property type="entry name" value="ALDH-like"/>
    <property type="match status" value="1"/>
</dbReference>
<name>A0ABX8B878_9BACT</name>
<comment type="similarity">
    <text evidence="1 5">Belongs to the aldehyde dehydrogenase family.</text>
</comment>
<dbReference type="PROSITE" id="PS00687">
    <property type="entry name" value="ALDEHYDE_DEHYDR_GLU"/>
    <property type="match status" value="1"/>
</dbReference>
<keyword evidence="3" id="KW-0520">NAD</keyword>
<dbReference type="CDD" id="cd07093">
    <property type="entry name" value="ALDH_F8_HMSADH"/>
    <property type="match status" value="1"/>
</dbReference>
<dbReference type="InterPro" id="IPR015590">
    <property type="entry name" value="Aldehyde_DH_dom"/>
</dbReference>
<evidence type="ECO:0000259" key="6">
    <source>
        <dbReference type="Pfam" id="PF00171"/>
    </source>
</evidence>
<dbReference type="InterPro" id="IPR016161">
    <property type="entry name" value="Ald_DH/histidinol_DH"/>
</dbReference>
<reference evidence="7 8" key="1">
    <citation type="submission" date="2021-03" db="EMBL/GenBank/DDBJ databases">
        <title>Genomic and phenotypic characterization of Chloracidobacterium isolates provides evidence for multiple species.</title>
        <authorList>
            <person name="Saini M.K."/>
            <person name="Costas A.M.G."/>
            <person name="Tank M."/>
            <person name="Bryant D.A."/>
        </authorList>
    </citation>
    <scope>NUCLEOTIDE SEQUENCE [LARGE SCALE GENOMIC DNA]</scope>
    <source>
        <strain evidence="7 8">BV2-C</strain>
    </source>
</reference>
<dbReference type="Pfam" id="PF00171">
    <property type="entry name" value="Aldedh"/>
    <property type="match status" value="1"/>
</dbReference>
<keyword evidence="8" id="KW-1185">Reference proteome</keyword>
<dbReference type="NCBIfam" id="TIGR03216">
    <property type="entry name" value="OH_muco_semi_DH"/>
    <property type="match status" value="1"/>
</dbReference>
<dbReference type="RefSeq" id="WP_211428790.1">
    <property type="nucleotide sequence ID" value="NZ_CP072648.1"/>
</dbReference>
<accession>A0ABX8B878</accession>
<dbReference type="InterPro" id="IPR029510">
    <property type="entry name" value="Ald_DH_CS_GLU"/>
</dbReference>
<dbReference type="Gene3D" id="3.40.605.10">
    <property type="entry name" value="Aldehyde Dehydrogenase, Chain A, domain 1"/>
    <property type="match status" value="1"/>
</dbReference>
<dbReference type="Proteomes" id="UP000676506">
    <property type="component" value="Chromosome 1"/>
</dbReference>
<keyword evidence="2 5" id="KW-0560">Oxidoreductase</keyword>
<dbReference type="PANTHER" id="PTHR43720">
    <property type="entry name" value="2-AMINOMUCONIC SEMIALDEHYDE DEHYDROGENASE"/>
    <property type="match status" value="1"/>
</dbReference>
<dbReference type="PROSITE" id="PS00070">
    <property type="entry name" value="ALDEHYDE_DEHYDR_CYS"/>
    <property type="match status" value="1"/>
</dbReference>
<feature type="domain" description="Aldehyde dehydrogenase" evidence="6">
    <location>
        <begin position="17"/>
        <end position="482"/>
    </location>
</feature>
<dbReference type="InterPro" id="IPR016160">
    <property type="entry name" value="Ald_DH_CS_CYS"/>
</dbReference>
<gene>
    <name evidence="7" type="ORF">J8C06_00145</name>
</gene>